<comment type="caution">
    <text evidence="1">The sequence shown here is derived from an EMBL/GenBank/DDBJ whole genome shotgun (WGS) entry which is preliminary data.</text>
</comment>
<dbReference type="RefSeq" id="WP_179578319.1">
    <property type="nucleotide sequence ID" value="NZ_JACCFM010000001.1"/>
</dbReference>
<sequence>MFGRRRRVAPVIHAPVIQTALPELSDERVFELLHDRLAELIGATGQWTLIPRTADDTDVFFHALKAHEVATLLTTLLATEKAELRGERSVEPTAFPWTPAPISVWVDPHTAPPASVAPTGAQNMALAGEIS</sequence>
<accession>A0A7Z0EEQ5</accession>
<evidence type="ECO:0000313" key="1">
    <source>
        <dbReference type="EMBL" id="NYJ19577.1"/>
    </source>
</evidence>
<proteinExistence type="predicted"/>
<dbReference type="AlphaFoldDB" id="A0A7Z0EEQ5"/>
<evidence type="ECO:0000313" key="2">
    <source>
        <dbReference type="Proteomes" id="UP000537260"/>
    </source>
</evidence>
<reference evidence="1 2" key="1">
    <citation type="submission" date="2020-07" db="EMBL/GenBank/DDBJ databases">
        <title>Sequencing the genomes of 1000 actinobacteria strains.</title>
        <authorList>
            <person name="Klenk H.-P."/>
        </authorList>
    </citation>
    <scope>NUCLEOTIDE SEQUENCE [LARGE SCALE GENOMIC DNA]</scope>
    <source>
        <strain evidence="1 2">LI1</strain>
    </source>
</reference>
<dbReference type="Proteomes" id="UP000537260">
    <property type="component" value="Unassembled WGS sequence"/>
</dbReference>
<protein>
    <submittedName>
        <fullName evidence="1">Uncharacterized protein</fullName>
    </submittedName>
</protein>
<name>A0A7Z0EEQ5_9MICO</name>
<gene>
    <name evidence="1" type="ORF">HNR05_001368</name>
</gene>
<dbReference type="EMBL" id="JACCFM010000001">
    <property type="protein sequence ID" value="NYJ19577.1"/>
    <property type="molecule type" value="Genomic_DNA"/>
</dbReference>
<organism evidence="1 2">
    <name type="scientific">Glaciibacter psychrotolerans</name>
    <dbReference type="NCBI Taxonomy" id="670054"/>
    <lineage>
        <taxon>Bacteria</taxon>
        <taxon>Bacillati</taxon>
        <taxon>Actinomycetota</taxon>
        <taxon>Actinomycetes</taxon>
        <taxon>Micrococcales</taxon>
        <taxon>Microbacteriaceae</taxon>
        <taxon>Glaciibacter</taxon>
    </lineage>
</organism>
<keyword evidence="2" id="KW-1185">Reference proteome</keyword>